<evidence type="ECO:0000313" key="8">
    <source>
        <dbReference type="Proteomes" id="UP001266305"/>
    </source>
</evidence>
<dbReference type="EMBL" id="JASSZA010000005">
    <property type="protein sequence ID" value="KAK2110269.1"/>
    <property type="molecule type" value="Genomic_DNA"/>
</dbReference>
<dbReference type="SMART" id="SM01055">
    <property type="entry name" value="Cadherin_pro"/>
    <property type="match status" value="1"/>
</dbReference>
<comment type="caution">
    <text evidence="7">The sequence shown here is derived from an EMBL/GenBank/DDBJ whole genome shotgun (WGS) entry which is preliminary data.</text>
</comment>
<keyword evidence="8" id="KW-1185">Reference proteome</keyword>
<keyword evidence="2" id="KW-1003">Cell membrane</keyword>
<evidence type="ECO:0000313" key="7">
    <source>
        <dbReference type="EMBL" id="KAK2110269.1"/>
    </source>
</evidence>
<evidence type="ECO:0000256" key="1">
    <source>
        <dbReference type="ARBA" id="ARBA00004236"/>
    </source>
</evidence>
<keyword evidence="4" id="KW-0472">Membrane</keyword>
<evidence type="ECO:0000256" key="2">
    <source>
        <dbReference type="ARBA" id="ARBA00022475"/>
    </source>
</evidence>
<evidence type="ECO:0000256" key="4">
    <source>
        <dbReference type="ARBA" id="ARBA00023136"/>
    </source>
</evidence>
<dbReference type="SUPFAM" id="SSF49313">
    <property type="entry name" value="Cadherin-like"/>
    <property type="match status" value="1"/>
</dbReference>
<gene>
    <name evidence="7" type="ORF">P7K49_010015</name>
</gene>
<evidence type="ECO:0000256" key="5">
    <source>
        <dbReference type="ARBA" id="ARBA00023180"/>
    </source>
</evidence>
<proteinExistence type="predicted"/>
<dbReference type="Gene3D" id="2.60.40.60">
    <property type="entry name" value="Cadherins"/>
    <property type="match status" value="1"/>
</dbReference>
<dbReference type="InterPro" id="IPR015919">
    <property type="entry name" value="Cadherin-like_sf"/>
</dbReference>
<reference evidence="7 8" key="1">
    <citation type="submission" date="2023-05" db="EMBL/GenBank/DDBJ databases">
        <title>B98-5 Cell Line De Novo Hybrid Assembly: An Optical Mapping Approach.</title>
        <authorList>
            <person name="Kananen K."/>
            <person name="Auerbach J.A."/>
            <person name="Kautto E."/>
            <person name="Blachly J.S."/>
        </authorList>
    </citation>
    <scope>NUCLEOTIDE SEQUENCE [LARGE SCALE GENOMIC DNA]</scope>
    <source>
        <strain evidence="7">B95-8</strain>
        <tissue evidence="7">Cell line</tissue>
    </source>
</reference>
<dbReference type="Proteomes" id="UP001266305">
    <property type="component" value="Unassembled WGS sequence"/>
</dbReference>
<name>A0ABQ9VLN1_SAGOE</name>
<organism evidence="7 8">
    <name type="scientific">Saguinus oedipus</name>
    <name type="common">Cotton-top tamarin</name>
    <name type="synonym">Oedipomidas oedipus</name>
    <dbReference type="NCBI Taxonomy" id="9490"/>
    <lineage>
        <taxon>Eukaryota</taxon>
        <taxon>Metazoa</taxon>
        <taxon>Chordata</taxon>
        <taxon>Craniata</taxon>
        <taxon>Vertebrata</taxon>
        <taxon>Euteleostomi</taxon>
        <taxon>Mammalia</taxon>
        <taxon>Eutheria</taxon>
        <taxon>Euarchontoglires</taxon>
        <taxon>Primates</taxon>
        <taxon>Haplorrhini</taxon>
        <taxon>Platyrrhini</taxon>
        <taxon>Cebidae</taxon>
        <taxon>Callitrichinae</taxon>
        <taxon>Saguinus</taxon>
    </lineage>
</organism>
<dbReference type="Pfam" id="PF08758">
    <property type="entry name" value="Cadherin_pro"/>
    <property type="match status" value="1"/>
</dbReference>
<sequence length="117" mass="12337">MQYETNSVDFKVGADGSVFATRELQVPSEQVTFMVTAWDSQTAKRWDAVVRLLVAQTSSSHSGHKVAAGPIRLECPGIGCSCCTALRCGAAEEAVLGGLRDGTAESQPVAQLLQLPA</sequence>
<keyword evidence="5" id="KW-0325">Glycoprotein</keyword>
<accession>A0ABQ9VLN1</accession>
<evidence type="ECO:0000259" key="6">
    <source>
        <dbReference type="SMART" id="SM01055"/>
    </source>
</evidence>
<feature type="domain" description="Cadherin prodomain" evidence="6">
    <location>
        <begin position="2"/>
        <end position="54"/>
    </location>
</feature>
<evidence type="ECO:0000256" key="3">
    <source>
        <dbReference type="ARBA" id="ARBA00022889"/>
    </source>
</evidence>
<dbReference type="InterPro" id="IPR014868">
    <property type="entry name" value="Cadherin_pro_dom"/>
</dbReference>
<protein>
    <recommendedName>
        <fullName evidence="6">Cadherin prodomain domain-containing protein</fullName>
    </recommendedName>
</protein>
<comment type="subcellular location">
    <subcellularLocation>
        <location evidence="1">Cell membrane</location>
    </subcellularLocation>
</comment>
<keyword evidence="3" id="KW-0130">Cell adhesion</keyword>